<gene>
    <name evidence="6" type="primary">ackA</name>
    <name evidence="8" type="ORF">ACFQRI_16105</name>
</gene>
<dbReference type="InterPro" id="IPR000890">
    <property type="entry name" value="Aliphatic_acid_kin_short-chain"/>
</dbReference>
<feature type="binding site" evidence="6">
    <location>
        <position position="346"/>
    </location>
    <ligand>
        <name>Mg(2+)</name>
        <dbReference type="ChEBI" id="CHEBI:18420"/>
    </ligand>
</feature>
<dbReference type="InterPro" id="IPR004372">
    <property type="entry name" value="Ac/propionate_kinase"/>
</dbReference>
<feature type="active site" description="Proton donor/acceptor" evidence="6">
    <location>
        <position position="113"/>
    </location>
</feature>
<dbReference type="PANTHER" id="PTHR21060:SF15">
    <property type="entry name" value="ACETATE KINASE-RELATED"/>
    <property type="match status" value="1"/>
</dbReference>
<protein>
    <recommendedName>
        <fullName evidence="6">Acetate kinase</fullName>
        <ecNumber evidence="6">2.7.2.1</ecNumber>
    </recommendedName>
    <alternativeName>
        <fullName evidence="6">Acetokinase</fullName>
    </alternativeName>
</protein>
<dbReference type="PANTHER" id="PTHR21060">
    <property type="entry name" value="ACETATE KINASE"/>
    <property type="match status" value="1"/>
</dbReference>
<evidence type="ECO:0000256" key="1">
    <source>
        <dbReference type="ARBA" id="ARBA00008748"/>
    </source>
</evidence>
<keyword evidence="6" id="KW-0479">Metal-binding</keyword>
<organism evidence="8 9">
    <name type="scientific">Saccharopolyspora griseoalba</name>
    <dbReference type="NCBI Taxonomy" id="1431848"/>
    <lineage>
        <taxon>Bacteria</taxon>
        <taxon>Bacillati</taxon>
        <taxon>Actinomycetota</taxon>
        <taxon>Actinomycetes</taxon>
        <taxon>Pseudonocardiales</taxon>
        <taxon>Pseudonocardiaceae</taxon>
        <taxon>Saccharopolyspora</taxon>
    </lineage>
</organism>
<name>A0ABW2LNK9_9PSEU</name>
<keyword evidence="5 6" id="KW-0067">ATP-binding</keyword>
<dbReference type="PROSITE" id="PS01076">
    <property type="entry name" value="ACETATE_KINASE_2"/>
    <property type="match status" value="1"/>
</dbReference>
<keyword evidence="6" id="KW-0460">Magnesium</keyword>
<dbReference type="RefSeq" id="WP_380669289.1">
    <property type="nucleotide sequence ID" value="NZ_JBHTCJ010000007.1"/>
</dbReference>
<dbReference type="PIRSF" id="PIRSF000722">
    <property type="entry name" value="Acetate_prop_kin"/>
    <property type="match status" value="1"/>
</dbReference>
<reference evidence="9" key="1">
    <citation type="journal article" date="2019" name="Int. J. Syst. Evol. Microbiol.">
        <title>The Global Catalogue of Microorganisms (GCM) 10K type strain sequencing project: providing services to taxonomists for standard genome sequencing and annotation.</title>
        <authorList>
            <consortium name="The Broad Institute Genomics Platform"/>
            <consortium name="The Broad Institute Genome Sequencing Center for Infectious Disease"/>
            <person name="Wu L."/>
            <person name="Ma J."/>
        </authorList>
    </citation>
    <scope>NUCLEOTIDE SEQUENCE [LARGE SCALE GENOMIC DNA]</scope>
    <source>
        <strain evidence="9">WLHS5</strain>
    </source>
</reference>
<feature type="binding site" evidence="6">
    <location>
        <position position="57"/>
    </location>
    <ligand>
        <name>substrate</name>
    </ligand>
</feature>
<feature type="binding site" evidence="6">
    <location>
        <begin position="171"/>
        <end position="175"/>
    </location>
    <ligand>
        <name>ATP</name>
        <dbReference type="ChEBI" id="CHEBI:30616"/>
    </ligand>
</feature>
<dbReference type="GO" id="GO:0016301">
    <property type="term" value="F:kinase activity"/>
    <property type="evidence" value="ECO:0007669"/>
    <property type="project" value="UniProtKB-KW"/>
</dbReference>
<evidence type="ECO:0000256" key="2">
    <source>
        <dbReference type="ARBA" id="ARBA00022679"/>
    </source>
</evidence>
<comment type="caution">
    <text evidence="8">The sequence shown here is derived from an EMBL/GenBank/DDBJ whole genome shotgun (WGS) entry which is preliminary data.</text>
</comment>
<keyword evidence="2 6" id="KW-0808">Transferase</keyword>
<comment type="subcellular location">
    <subcellularLocation>
        <location evidence="6">Cytoplasm</location>
    </subcellularLocation>
</comment>
<comment type="similarity">
    <text evidence="1 6 7">Belongs to the acetokinase family.</text>
</comment>
<keyword evidence="9" id="KW-1185">Reference proteome</keyword>
<evidence type="ECO:0000256" key="3">
    <source>
        <dbReference type="ARBA" id="ARBA00022741"/>
    </source>
</evidence>
<evidence type="ECO:0000313" key="8">
    <source>
        <dbReference type="EMBL" id="MFC7342928.1"/>
    </source>
</evidence>
<dbReference type="SUPFAM" id="SSF53067">
    <property type="entry name" value="Actin-like ATPase domain"/>
    <property type="match status" value="2"/>
</dbReference>
<keyword evidence="4 6" id="KW-0418">Kinase</keyword>
<feature type="site" description="Transition state stabilizer" evidence="6">
    <location>
        <position position="204"/>
    </location>
</feature>
<comment type="pathway">
    <text evidence="6">Metabolic intermediate biosynthesis; acetyl-CoA biosynthesis; acetyl-CoA from acetate: step 1/2.</text>
</comment>
<dbReference type="InterPro" id="IPR023865">
    <property type="entry name" value="Aliphatic_acid_kinase_CS"/>
</dbReference>
<evidence type="ECO:0000256" key="5">
    <source>
        <dbReference type="ARBA" id="ARBA00022840"/>
    </source>
</evidence>
<evidence type="ECO:0000256" key="4">
    <source>
        <dbReference type="ARBA" id="ARBA00022777"/>
    </source>
</evidence>
<evidence type="ECO:0000256" key="7">
    <source>
        <dbReference type="RuleBase" id="RU003835"/>
    </source>
</evidence>
<sequence>MRVLALNPGSSRMKGTLVERGVAHDSASWPGADESSDERAVDDAVRRWGHPDAVAVRFVHGGSRARPELVDDDLLARLARLTPLAPLHQPLSLGVASAARSVLPDVPVVASFDTAFHRGLPKAAARYALPRTWSERFTRHGFHGLSCRYALRHTSDVLGVHPGEVRMLCCHIGSGVSVTAVRRGTSADTSMGFTPLEGAVMSTRSGSVDPGLLLHLLDSGEVDLAALADALQHRSGLAGLSGTSGDVREVLAARARGDRDAALAIDVFTHRLRREIGSCAMSLDRLDAIAFTGGVAENQPGLLGEILDGLAPLDLTVDRELLFGSGDRLVSEPGTGAAVLVVESREDLELARDARDALRP</sequence>
<dbReference type="EMBL" id="JBHTCJ010000007">
    <property type="protein sequence ID" value="MFC7342928.1"/>
    <property type="molecule type" value="Genomic_DNA"/>
</dbReference>
<comment type="cofactor">
    <cofactor evidence="6">
        <name>Mg(2+)</name>
        <dbReference type="ChEBI" id="CHEBI:18420"/>
    </cofactor>
    <cofactor evidence="6">
        <name>Mn(2+)</name>
        <dbReference type="ChEBI" id="CHEBI:29035"/>
    </cofactor>
    <text evidence="6">Mg(2+). Can also accept Mn(2+).</text>
</comment>
<evidence type="ECO:0000256" key="6">
    <source>
        <dbReference type="HAMAP-Rule" id="MF_00020"/>
    </source>
</evidence>
<feature type="site" description="Transition state stabilizer" evidence="6">
    <location>
        <position position="143"/>
    </location>
</feature>
<dbReference type="Gene3D" id="3.30.420.40">
    <property type="match status" value="2"/>
</dbReference>
<comment type="caution">
    <text evidence="6">Lacks conserved residue(s) required for the propagation of feature annotation.</text>
</comment>
<comment type="catalytic activity">
    <reaction evidence="6">
        <text>acetate + ATP = acetyl phosphate + ADP</text>
        <dbReference type="Rhea" id="RHEA:11352"/>
        <dbReference type="ChEBI" id="CHEBI:22191"/>
        <dbReference type="ChEBI" id="CHEBI:30089"/>
        <dbReference type="ChEBI" id="CHEBI:30616"/>
        <dbReference type="ChEBI" id="CHEBI:456216"/>
        <dbReference type="EC" id="2.7.2.1"/>
    </reaction>
</comment>
<dbReference type="EC" id="2.7.2.1" evidence="6"/>
<dbReference type="HAMAP" id="MF_00020">
    <property type="entry name" value="Acetate_kinase"/>
    <property type="match status" value="1"/>
</dbReference>
<comment type="function">
    <text evidence="6">Catalyzes the formation of acetyl phosphate from acetate and ATP. Can also catalyze the reverse reaction.</text>
</comment>
<dbReference type="PRINTS" id="PR00471">
    <property type="entry name" value="ACETATEKNASE"/>
</dbReference>
<accession>A0ABW2LNK9</accession>
<dbReference type="Pfam" id="PF00871">
    <property type="entry name" value="Acetate_kinase"/>
    <property type="match status" value="1"/>
</dbReference>
<dbReference type="InterPro" id="IPR043129">
    <property type="entry name" value="ATPase_NBD"/>
</dbReference>
<dbReference type="Proteomes" id="UP001596504">
    <property type="component" value="Unassembled WGS sequence"/>
</dbReference>
<keyword evidence="3 6" id="KW-0547">Nucleotide-binding</keyword>
<evidence type="ECO:0000313" key="9">
    <source>
        <dbReference type="Proteomes" id="UP001596504"/>
    </source>
</evidence>
<feature type="binding site" evidence="6">
    <location>
        <begin position="246"/>
        <end position="248"/>
    </location>
    <ligand>
        <name>ATP</name>
        <dbReference type="ChEBI" id="CHEBI:30616"/>
    </ligand>
</feature>
<comment type="subunit">
    <text evidence="6">Homodimer.</text>
</comment>
<proteinExistence type="inferred from homology"/>
<keyword evidence="6" id="KW-0963">Cytoplasm</keyword>